<evidence type="ECO:0000313" key="2">
    <source>
        <dbReference type="EMBL" id="MFC4627151.1"/>
    </source>
</evidence>
<feature type="domain" description="Schlafen group 3-like DNA/RNA helicase" evidence="1">
    <location>
        <begin position="180"/>
        <end position="560"/>
    </location>
</feature>
<name>A0ABV9HDJ1_9MICO</name>
<keyword evidence="2" id="KW-0347">Helicase</keyword>
<keyword evidence="2" id="KW-0547">Nucleotide-binding</keyword>
<evidence type="ECO:0000313" key="3">
    <source>
        <dbReference type="Proteomes" id="UP001596011"/>
    </source>
</evidence>
<dbReference type="EMBL" id="JBHSFI010000001">
    <property type="protein sequence ID" value="MFC4627151.1"/>
    <property type="molecule type" value="Genomic_DNA"/>
</dbReference>
<dbReference type="Proteomes" id="UP001596011">
    <property type="component" value="Unassembled WGS sequence"/>
</dbReference>
<gene>
    <name evidence="2" type="ORF">ACFO6V_02820</name>
</gene>
<keyword evidence="2" id="KW-0378">Hydrolase</keyword>
<accession>A0ABV9HDJ1</accession>
<dbReference type="InterPro" id="IPR027417">
    <property type="entry name" value="P-loop_NTPase"/>
</dbReference>
<dbReference type="RefSeq" id="WP_377131965.1">
    <property type="nucleotide sequence ID" value="NZ_JBHSFI010000001.1"/>
</dbReference>
<dbReference type="CDD" id="cd10439">
    <property type="entry name" value="GIY-YIG_COG3410"/>
    <property type="match status" value="1"/>
</dbReference>
<organism evidence="2 3">
    <name type="scientific">Promicromonospora alba</name>
    <dbReference type="NCBI Taxonomy" id="1616110"/>
    <lineage>
        <taxon>Bacteria</taxon>
        <taxon>Bacillati</taxon>
        <taxon>Actinomycetota</taxon>
        <taxon>Actinomycetes</taxon>
        <taxon>Micrococcales</taxon>
        <taxon>Promicromonosporaceae</taxon>
        <taxon>Promicromonospora</taxon>
    </lineage>
</organism>
<dbReference type="GO" id="GO:0004386">
    <property type="term" value="F:helicase activity"/>
    <property type="evidence" value="ECO:0007669"/>
    <property type="project" value="UniProtKB-KW"/>
</dbReference>
<dbReference type="InterPro" id="IPR018647">
    <property type="entry name" value="SLFN_3-like_DNA/RNA_helicase"/>
</dbReference>
<dbReference type="SUPFAM" id="SSF52540">
    <property type="entry name" value="P-loop containing nucleoside triphosphate hydrolases"/>
    <property type="match status" value="1"/>
</dbReference>
<keyword evidence="3" id="KW-1185">Reference proteome</keyword>
<keyword evidence="2" id="KW-0067">ATP-binding</keyword>
<reference evidence="3" key="1">
    <citation type="journal article" date="2019" name="Int. J. Syst. Evol. Microbiol.">
        <title>The Global Catalogue of Microorganisms (GCM) 10K type strain sequencing project: providing services to taxonomists for standard genome sequencing and annotation.</title>
        <authorList>
            <consortium name="The Broad Institute Genomics Platform"/>
            <consortium name="The Broad Institute Genome Sequencing Center for Infectious Disease"/>
            <person name="Wu L."/>
            <person name="Ma J."/>
        </authorList>
    </citation>
    <scope>NUCLEOTIDE SEQUENCE [LARGE SCALE GENOMIC DNA]</scope>
    <source>
        <strain evidence="3">CCUG 42722</strain>
    </source>
</reference>
<sequence length="579" mass="65723">MSNFEIEDLPYTTKTGAHLRSRGGRYTNWPAVYVLSRRREVYVGETFNLASRMDQHRRLKSDLKQLRIVLDDTFHKSVCLDLESKLITYLAGDGYTVRNRNGGITDADYYRRREYRETFDKIFEALRGLGMLRRSIQEIENSDLFKYSPFKALTPNQASVVESVAEGLFEDIEAGLSTTSVIQGEPGTGKTIVGVFLLKLLKDVADTEHPELVDGDEMFSDLFTEGYPDLVRGKRFGLVVPQQSLRKTIQRVFRTTAGLSPSMVLSPFAVGNATEKFDLLVVDEAHRLGQRASQSNGAMNTQFAEINKRLFGDDDPGYTQLDWIRARSQHQVLMLDGEQSVMPADIPRAEQKAVVEVARRGKRLYALTSQMRVRAGSDYVQYVRDVLADVPREPAGTSFVPYDLRMFDDLGEMVSAIREKDREHGLARLVAGYAWPWLSKDDLTDDALYDIEIDGQRLRWNRRATDWVDSPTSLEEVGSIHTIQGYDLNYAGVIIGPDLRLDASGRVTMDRANYFDKKGQENNRQLGIVYTDEDLLRFIRNVYGVLLTRGIIGTYVYVCDPALRERLRPYLSTAPPQLT</sequence>
<protein>
    <submittedName>
        <fullName evidence="2">DNA/RNA helicase domain-containing protein</fullName>
    </submittedName>
</protein>
<dbReference type="Gene3D" id="3.40.50.300">
    <property type="entry name" value="P-loop containing nucleotide triphosphate hydrolases"/>
    <property type="match status" value="1"/>
</dbReference>
<dbReference type="Pfam" id="PF09848">
    <property type="entry name" value="SLFN-g3_helicase"/>
    <property type="match status" value="1"/>
</dbReference>
<evidence type="ECO:0000259" key="1">
    <source>
        <dbReference type="Pfam" id="PF09848"/>
    </source>
</evidence>
<proteinExistence type="predicted"/>
<comment type="caution">
    <text evidence="2">The sequence shown here is derived from an EMBL/GenBank/DDBJ whole genome shotgun (WGS) entry which is preliminary data.</text>
</comment>